<keyword evidence="3" id="KW-0143">Chaperone</keyword>
<evidence type="ECO:0000313" key="6">
    <source>
        <dbReference type="EMBL" id="CAD5115303.1"/>
    </source>
</evidence>
<dbReference type="AlphaFoldDB" id="A0A7I8VGJ4"/>
<dbReference type="PANTHER" id="PTHR12651">
    <property type="entry name" value="26S PROTEASOME NON-ATPASE REGULATORY SUBUNIT 9"/>
    <property type="match status" value="1"/>
</dbReference>
<dbReference type="SMART" id="SM00228">
    <property type="entry name" value="PDZ"/>
    <property type="match status" value="1"/>
</dbReference>
<evidence type="ECO:0000256" key="2">
    <source>
        <dbReference type="ARBA" id="ARBA00014937"/>
    </source>
</evidence>
<dbReference type="GO" id="GO:0070682">
    <property type="term" value="P:proteasome regulatory particle assembly"/>
    <property type="evidence" value="ECO:0007669"/>
    <property type="project" value="InterPro"/>
</dbReference>
<dbReference type="Pfam" id="PF17820">
    <property type="entry name" value="PDZ_6"/>
    <property type="match status" value="1"/>
</dbReference>
<evidence type="ECO:0000256" key="3">
    <source>
        <dbReference type="ARBA" id="ARBA00023186"/>
    </source>
</evidence>
<dbReference type="InterPro" id="IPR040815">
    <property type="entry name" value="Nas2_N"/>
</dbReference>
<dbReference type="GO" id="GO:0005737">
    <property type="term" value="C:cytoplasm"/>
    <property type="evidence" value="ECO:0007669"/>
    <property type="project" value="TreeGrafter"/>
</dbReference>
<organism evidence="6 7">
    <name type="scientific">Dimorphilus gyrociliatus</name>
    <dbReference type="NCBI Taxonomy" id="2664684"/>
    <lineage>
        <taxon>Eukaryota</taxon>
        <taxon>Metazoa</taxon>
        <taxon>Spiralia</taxon>
        <taxon>Lophotrochozoa</taxon>
        <taxon>Annelida</taxon>
        <taxon>Polychaeta</taxon>
        <taxon>Polychaeta incertae sedis</taxon>
        <taxon>Dinophilidae</taxon>
        <taxon>Dimorphilus</taxon>
    </lineage>
</organism>
<dbReference type="InterPro" id="IPR035269">
    <property type="entry name" value="PSMD9"/>
</dbReference>
<reference evidence="6 7" key="1">
    <citation type="submission" date="2020-08" db="EMBL/GenBank/DDBJ databases">
        <authorList>
            <person name="Hejnol A."/>
        </authorList>
    </citation>
    <scope>NUCLEOTIDE SEQUENCE [LARGE SCALE GENOMIC DNA]</scope>
</reference>
<evidence type="ECO:0000259" key="5">
    <source>
        <dbReference type="SMART" id="SM00228"/>
    </source>
</evidence>
<dbReference type="SUPFAM" id="SSF50156">
    <property type="entry name" value="PDZ domain-like"/>
    <property type="match status" value="1"/>
</dbReference>
<evidence type="ECO:0000256" key="1">
    <source>
        <dbReference type="ARBA" id="ARBA00005256"/>
    </source>
</evidence>
<proteinExistence type="inferred from homology"/>
<gene>
    <name evidence="6" type="ORF">DGYR_LOCUS4055</name>
</gene>
<comment type="caution">
    <text evidence="6">The sequence shown here is derived from an EMBL/GenBank/DDBJ whole genome shotgun (WGS) entry which is preliminary data.</text>
</comment>
<evidence type="ECO:0000313" key="7">
    <source>
        <dbReference type="Proteomes" id="UP000549394"/>
    </source>
</evidence>
<dbReference type="InterPro" id="IPR036034">
    <property type="entry name" value="PDZ_sf"/>
</dbReference>
<dbReference type="Gene3D" id="2.30.42.10">
    <property type="match status" value="1"/>
</dbReference>
<feature type="domain" description="PDZ" evidence="5">
    <location>
        <begin position="96"/>
        <end position="167"/>
    </location>
</feature>
<protein>
    <recommendedName>
        <fullName evidence="2">26S proteasome non-ATPase regulatory subunit 9</fullName>
    </recommendedName>
    <alternativeName>
        <fullName evidence="4">26S proteasome regulatory subunit p27</fullName>
    </alternativeName>
</protein>
<dbReference type="InterPro" id="IPR041489">
    <property type="entry name" value="PDZ_6"/>
</dbReference>
<keyword evidence="7" id="KW-1185">Reference proteome</keyword>
<name>A0A7I8VGJ4_9ANNE</name>
<comment type="similarity">
    <text evidence="1">Belongs to the proteasome subunit p27 family.</text>
</comment>
<dbReference type="InterPro" id="IPR001478">
    <property type="entry name" value="PDZ"/>
</dbReference>
<dbReference type="OrthoDB" id="72325at2759"/>
<dbReference type="EMBL" id="CAJFCJ010000006">
    <property type="protein sequence ID" value="CAD5115303.1"/>
    <property type="molecule type" value="Genomic_DNA"/>
</dbReference>
<sequence>MSDFQNISALMSKKASMEDELNTLHNELKMIGTNLTENLIDNEGFPRSDIDILSTRIVRNKINCLQNDYKDLMKIIENILYDLHSHKNHEIAKEMEKLDNSITKEGFLKISSVEKQSPAFIAGLKPGDEILQFGSMTKNNFDGLSSVAQIVQHSKNKTILLRVRSGSEVKILKLKPKEWTGIGLIGCHIIIKN</sequence>
<dbReference type="GO" id="GO:0005634">
    <property type="term" value="C:nucleus"/>
    <property type="evidence" value="ECO:0007669"/>
    <property type="project" value="TreeGrafter"/>
</dbReference>
<dbReference type="Gene3D" id="6.10.140.1710">
    <property type="match status" value="1"/>
</dbReference>
<dbReference type="PANTHER" id="PTHR12651:SF1">
    <property type="entry name" value="26S PROTEASOME NON-ATPASE REGULATORY SUBUNIT 9"/>
    <property type="match status" value="1"/>
</dbReference>
<dbReference type="Proteomes" id="UP000549394">
    <property type="component" value="Unassembled WGS sequence"/>
</dbReference>
<dbReference type="Pfam" id="PF18265">
    <property type="entry name" value="Nas2_N"/>
    <property type="match status" value="1"/>
</dbReference>
<evidence type="ECO:0000256" key="4">
    <source>
        <dbReference type="ARBA" id="ARBA00030007"/>
    </source>
</evidence>
<dbReference type="FunFam" id="2.30.42.10:FF:000107">
    <property type="entry name" value="26S proteasome non-ATPase regulatory subunit 9"/>
    <property type="match status" value="1"/>
</dbReference>
<accession>A0A7I8VGJ4</accession>